<feature type="region of interest" description="Disordered" evidence="3">
    <location>
        <begin position="1"/>
        <end position="55"/>
    </location>
</feature>
<sequence>MASARLRGRRHHRRRRAVRARNAGAAAGAQGGGAQRACSGGRYRAGQLGDRAGPSERAGMSVLPPDLDAAGFAAFLDDLRAVVGPDWVWSGDEDMHAYRDSFSPVWNTEQERHASAAVAPADVEQVSAIVRVARRHRVPLFPISTGKNFGYGGPSPNVNGSVVIDLKRMNRVLEVNEARAFALVEPGVSYFDLYREIEERGLKLMVDCPDPGWGSPVGNSLDRGVGYTMPHYRDHFGAHCGMEVVLPDGEVMRTGMGAMPGAQTWQEYPYGFGPDPSGLFAQGNFGIVTKMGFRLLPLPEYYRTCLITVPKRRDFVKLVEHVNYLNDSGLISEVEYGSPLRAKMADPQFMALITKVGGVSDAELDAAAEAAGLPCWQVELQFLGPERATWENWLHAKERILADISGAQAIEGEHFALPASQQQLDHPQQPWTSAIKRKRSLGVPSLGEWKIVRDDGHIGFFPVLPRTGEAVFEMQRVLGDAMKEFPTLPPFFNALTTPLMWHTHTFQMVFAPSIRHDDPAHNAISHAAMKKCVEVAAEHGWGDYRAAPIYQDAVADTYSFNNHALRRFHEQLKDAIDPDGIIAPGRGGIWPRRFRA</sequence>
<dbReference type="SUPFAM" id="SSF55103">
    <property type="entry name" value="FAD-linked oxidases, C-terminal domain"/>
    <property type="match status" value="1"/>
</dbReference>
<evidence type="ECO:0000313" key="5">
    <source>
        <dbReference type="EMBL" id="RIV81071.1"/>
    </source>
</evidence>
<dbReference type="GO" id="GO:0004458">
    <property type="term" value="F:D-lactate dehydrogenase (cytochrome) activity"/>
    <property type="evidence" value="ECO:0007669"/>
    <property type="project" value="TreeGrafter"/>
</dbReference>
<dbReference type="GO" id="GO:0071949">
    <property type="term" value="F:FAD binding"/>
    <property type="evidence" value="ECO:0007669"/>
    <property type="project" value="InterPro"/>
</dbReference>
<dbReference type="AlphaFoldDB" id="A0A3A1NZ81"/>
<dbReference type="PANTHER" id="PTHR11748">
    <property type="entry name" value="D-LACTATE DEHYDROGENASE"/>
    <property type="match status" value="1"/>
</dbReference>
<keyword evidence="1" id="KW-0285">Flavoprotein</keyword>
<dbReference type="Proteomes" id="UP000265366">
    <property type="component" value="Unassembled WGS sequence"/>
</dbReference>
<gene>
    <name evidence="5" type="ORF">D2V17_17695</name>
</gene>
<dbReference type="Gene3D" id="3.40.462.10">
    <property type="entry name" value="FAD-linked oxidases, C-terminal domain"/>
    <property type="match status" value="1"/>
</dbReference>
<evidence type="ECO:0000256" key="3">
    <source>
        <dbReference type="SAM" id="MobiDB-lite"/>
    </source>
</evidence>
<evidence type="ECO:0000259" key="4">
    <source>
        <dbReference type="PROSITE" id="PS51387"/>
    </source>
</evidence>
<dbReference type="InterPro" id="IPR016167">
    <property type="entry name" value="FAD-bd_PCMH_sub1"/>
</dbReference>
<comment type="caution">
    <text evidence="5">The sequence shown here is derived from an EMBL/GenBank/DDBJ whole genome shotgun (WGS) entry which is preliminary data.</text>
</comment>
<dbReference type="SUPFAM" id="SSF56176">
    <property type="entry name" value="FAD-binding/transporter-associated domain-like"/>
    <property type="match status" value="1"/>
</dbReference>
<dbReference type="GO" id="GO:0008720">
    <property type="term" value="F:D-lactate dehydrogenase (NAD+) activity"/>
    <property type="evidence" value="ECO:0007669"/>
    <property type="project" value="TreeGrafter"/>
</dbReference>
<protein>
    <submittedName>
        <fullName evidence="5">FAD-binding oxidoreductase</fullName>
    </submittedName>
</protein>
<reference evidence="5 6" key="1">
    <citation type="submission" date="2018-08" db="EMBL/GenBank/DDBJ databases">
        <title>Erythrobacter zhengii sp.nov., a bacterium isolated from deep-sea sediment.</title>
        <authorList>
            <person name="Fang C."/>
            <person name="Wu Y.-H."/>
            <person name="Sun C."/>
            <person name="Wang H."/>
            <person name="Cheng H."/>
            <person name="Meng F.-X."/>
            <person name="Wang C.-S."/>
            <person name="Xu X.-W."/>
        </authorList>
    </citation>
    <scope>NUCLEOTIDE SEQUENCE [LARGE SCALE GENOMIC DNA]</scope>
    <source>
        <strain evidence="5 6">CCTCC AB 2015396</strain>
    </source>
</reference>
<dbReference type="PANTHER" id="PTHR11748:SF114">
    <property type="entry name" value="ARYL-ALCOHOL OXIDASE VANILLYL-ALCOHOL OXIDASE (AFU_ORTHOLOGUE AFUA_3G09500)-RELATED"/>
    <property type="match status" value="1"/>
</dbReference>
<feature type="compositionally biased region" description="Basic residues" evidence="3">
    <location>
        <begin position="1"/>
        <end position="19"/>
    </location>
</feature>
<dbReference type="Gene3D" id="3.30.43.10">
    <property type="entry name" value="Uridine Diphospho-n-acetylenolpyruvylglucosamine Reductase, domain 2"/>
    <property type="match status" value="1"/>
</dbReference>
<dbReference type="Gene3D" id="1.10.45.10">
    <property type="entry name" value="Vanillyl-alcohol Oxidase, Chain A, domain 4"/>
    <property type="match status" value="1"/>
</dbReference>
<dbReference type="Pfam" id="PF01565">
    <property type="entry name" value="FAD_binding_4"/>
    <property type="match status" value="1"/>
</dbReference>
<evidence type="ECO:0000313" key="6">
    <source>
        <dbReference type="Proteomes" id="UP000265366"/>
    </source>
</evidence>
<evidence type="ECO:0000256" key="1">
    <source>
        <dbReference type="ARBA" id="ARBA00022630"/>
    </source>
</evidence>
<dbReference type="GO" id="GO:1903457">
    <property type="term" value="P:lactate catabolic process"/>
    <property type="evidence" value="ECO:0007669"/>
    <property type="project" value="TreeGrafter"/>
</dbReference>
<keyword evidence="2" id="KW-0274">FAD</keyword>
<dbReference type="Gene3D" id="3.30.465.10">
    <property type="match status" value="1"/>
</dbReference>
<keyword evidence="6" id="KW-1185">Reference proteome</keyword>
<dbReference type="InterPro" id="IPR016164">
    <property type="entry name" value="FAD-linked_Oxase-like_C"/>
</dbReference>
<dbReference type="PROSITE" id="PS51387">
    <property type="entry name" value="FAD_PCMH"/>
    <property type="match status" value="1"/>
</dbReference>
<dbReference type="InterPro" id="IPR016171">
    <property type="entry name" value="Vanillyl_alc_oxidase_C-sub2"/>
</dbReference>
<dbReference type="InterPro" id="IPR036318">
    <property type="entry name" value="FAD-bd_PCMH-like_sf"/>
</dbReference>
<dbReference type="InterPro" id="IPR006094">
    <property type="entry name" value="Oxid_FAD_bind_N"/>
</dbReference>
<name>A0A3A1NZ81_9SPHN</name>
<dbReference type="InterPro" id="IPR016166">
    <property type="entry name" value="FAD-bd_PCMH"/>
</dbReference>
<accession>A0A3A1NZ81</accession>
<dbReference type="InterPro" id="IPR016169">
    <property type="entry name" value="FAD-bd_PCMH_sub2"/>
</dbReference>
<organism evidence="5 6">
    <name type="scientific">Aurantiacibacter xanthus</name>
    <dbReference type="NCBI Taxonomy" id="1784712"/>
    <lineage>
        <taxon>Bacteria</taxon>
        <taxon>Pseudomonadati</taxon>
        <taxon>Pseudomonadota</taxon>
        <taxon>Alphaproteobacteria</taxon>
        <taxon>Sphingomonadales</taxon>
        <taxon>Erythrobacteraceae</taxon>
        <taxon>Aurantiacibacter</taxon>
    </lineage>
</organism>
<evidence type="ECO:0000256" key="2">
    <source>
        <dbReference type="ARBA" id="ARBA00022827"/>
    </source>
</evidence>
<feature type="domain" description="FAD-binding PCMH-type" evidence="4">
    <location>
        <begin position="110"/>
        <end position="298"/>
    </location>
</feature>
<dbReference type="InterPro" id="IPR016170">
    <property type="entry name" value="Cytok_DH_C_sf"/>
</dbReference>
<dbReference type="EMBL" id="QXFM01000139">
    <property type="protein sequence ID" value="RIV81071.1"/>
    <property type="molecule type" value="Genomic_DNA"/>
</dbReference>
<proteinExistence type="predicted"/>
<dbReference type="OrthoDB" id="9811557at2"/>